<evidence type="ECO:0000256" key="10">
    <source>
        <dbReference type="ARBA" id="ARBA00023136"/>
    </source>
</evidence>
<dbReference type="GO" id="GO:0016020">
    <property type="term" value="C:membrane"/>
    <property type="evidence" value="ECO:0007669"/>
    <property type="project" value="UniProtKB-SubCell"/>
</dbReference>
<dbReference type="AlphaFoldDB" id="A0ABD1MTP0"/>
<dbReference type="FunFam" id="1.20.120.1760:FF:000020">
    <property type="entry name" value="cardiolipin synthase (CMP-forming), mitochondrial"/>
    <property type="match status" value="1"/>
</dbReference>
<comment type="cofactor">
    <cofactor evidence="1">
        <name>Mn(2+)</name>
        <dbReference type="ChEBI" id="CHEBI:29035"/>
    </cofactor>
</comment>
<sequence length="375" mass="41498">MVIFHKLLKSILRDKTKGRTFLTSTTAFPSYLSNTNRLFRSPPVNRFLSPGPGSGSGPGPGPGSGPLFLTWPPWKLSQSATPLYLHGNAVVFPKVLHPFNLLRSTSATVIPPLRLPDPLPSNSNNSPIFHSFVNLPNFISFSRLLSGPLIAWMISNELYSSAMIGLAISGATDWLDGYVARKMKIDSVVGSYLDPLADKVLIGCVALSMVHKDLLHPGLVCLVVLRDVFLVGGAVFVRANSLGWKWKSWIDFFNLDGTGRQKVEPLFLSKVNTVFQLVLVAGALLQPEFGTPESQSYITYLSYLVASTTVASTAAYGAQYFRRSVAVSTSGCEERRQKAIKRMWMEAWLERTTFVMKRRNKNIKEEGKEVEERPS</sequence>
<evidence type="ECO:0000256" key="9">
    <source>
        <dbReference type="ARBA" id="ARBA00023098"/>
    </source>
</evidence>
<dbReference type="Gene3D" id="1.20.120.1760">
    <property type="match status" value="1"/>
</dbReference>
<keyword evidence="8" id="KW-1133">Transmembrane helix</keyword>
<keyword evidence="5 13" id="KW-0808">Transferase</keyword>
<evidence type="ECO:0000256" key="14">
    <source>
        <dbReference type="SAM" id="MobiDB-lite"/>
    </source>
</evidence>
<keyword evidence="11" id="KW-0594">Phospholipid biosynthesis</keyword>
<accession>A0ABD1MTP0</accession>
<name>A0ABD1MTP0_9FABA</name>
<keyword evidence="6" id="KW-0812">Transmembrane</keyword>
<evidence type="ECO:0000256" key="5">
    <source>
        <dbReference type="ARBA" id="ARBA00022679"/>
    </source>
</evidence>
<keyword evidence="16" id="KW-1185">Reference proteome</keyword>
<keyword evidence="10" id="KW-0472">Membrane</keyword>
<proteinExistence type="inferred from homology"/>
<comment type="subcellular location">
    <subcellularLocation>
        <location evidence="2">Membrane</location>
        <topology evidence="2">Multi-pass membrane protein</topology>
    </subcellularLocation>
</comment>
<keyword evidence="4" id="KW-0444">Lipid biosynthesis</keyword>
<dbReference type="EMBL" id="JBGMDY010000004">
    <property type="protein sequence ID" value="KAL2339172.1"/>
    <property type="molecule type" value="Genomic_DNA"/>
</dbReference>
<dbReference type="InterPro" id="IPR043130">
    <property type="entry name" value="CDP-OH_PTrfase_TM_dom"/>
</dbReference>
<reference evidence="15 16" key="1">
    <citation type="submission" date="2024-08" db="EMBL/GenBank/DDBJ databases">
        <title>Insights into the chromosomal genome structure of Flemingia macrophylla.</title>
        <authorList>
            <person name="Ding Y."/>
            <person name="Zhao Y."/>
            <person name="Bi W."/>
            <person name="Wu M."/>
            <person name="Zhao G."/>
            <person name="Gong Y."/>
            <person name="Li W."/>
            <person name="Zhang P."/>
        </authorList>
    </citation>
    <scope>NUCLEOTIDE SEQUENCE [LARGE SCALE GENOMIC DNA]</scope>
    <source>
        <strain evidence="15">DYQJB</strain>
        <tissue evidence="15">Leaf</tissue>
    </source>
</reference>
<dbReference type="Pfam" id="PF01066">
    <property type="entry name" value="CDP-OH_P_transf"/>
    <property type="match status" value="1"/>
</dbReference>
<dbReference type="InterPro" id="IPR048254">
    <property type="entry name" value="CDP_ALCOHOL_P_TRANSF_CS"/>
</dbReference>
<organism evidence="15 16">
    <name type="scientific">Flemingia macrophylla</name>
    <dbReference type="NCBI Taxonomy" id="520843"/>
    <lineage>
        <taxon>Eukaryota</taxon>
        <taxon>Viridiplantae</taxon>
        <taxon>Streptophyta</taxon>
        <taxon>Embryophyta</taxon>
        <taxon>Tracheophyta</taxon>
        <taxon>Spermatophyta</taxon>
        <taxon>Magnoliopsida</taxon>
        <taxon>eudicotyledons</taxon>
        <taxon>Gunneridae</taxon>
        <taxon>Pentapetalae</taxon>
        <taxon>rosids</taxon>
        <taxon>fabids</taxon>
        <taxon>Fabales</taxon>
        <taxon>Fabaceae</taxon>
        <taxon>Papilionoideae</taxon>
        <taxon>50 kb inversion clade</taxon>
        <taxon>NPAAA clade</taxon>
        <taxon>indigoferoid/millettioid clade</taxon>
        <taxon>Phaseoleae</taxon>
        <taxon>Flemingia</taxon>
    </lineage>
</organism>
<evidence type="ECO:0000256" key="2">
    <source>
        <dbReference type="ARBA" id="ARBA00004141"/>
    </source>
</evidence>
<evidence type="ECO:0008006" key="17">
    <source>
        <dbReference type="Google" id="ProtNLM"/>
    </source>
</evidence>
<dbReference type="PANTHER" id="PTHR14269">
    <property type="entry name" value="CDP-DIACYLGLYCEROL--GLYCEROL-3-PHOSPHATE 3-PHOSPHATIDYLTRANSFERASE-RELATED"/>
    <property type="match status" value="1"/>
</dbReference>
<evidence type="ECO:0000256" key="13">
    <source>
        <dbReference type="RuleBase" id="RU003750"/>
    </source>
</evidence>
<dbReference type="InterPro" id="IPR050324">
    <property type="entry name" value="CDP-alcohol_PTase-I"/>
</dbReference>
<dbReference type="GO" id="GO:0016740">
    <property type="term" value="F:transferase activity"/>
    <property type="evidence" value="ECO:0007669"/>
    <property type="project" value="UniProtKB-KW"/>
</dbReference>
<evidence type="ECO:0000256" key="1">
    <source>
        <dbReference type="ARBA" id="ARBA00001936"/>
    </source>
</evidence>
<evidence type="ECO:0000256" key="8">
    <source>
        <dbReference type="ARBA" id="ARBA00022989"/>
    </source>
</evidence>
<evidence type="ECO:0000256" key="11">
    <source>
        <dbReference type="ARBA" id="ARBA00023209"/>
    </source>
</evidence>
<evidence type="ECO:0000256" key="3">
    <source>
        <dbReference type="ARBA" id="ARBA00010441"/>
    </source>
</evidence>
<evidence type="ECO:0000256" key="12">
    <source>
        <dbReference type="ARBA" id="ARBA00023264"/>
    </source>
</evidence>
<protein>
    <recommendedName>
        <fullName evidence="17">Cardiolipin synthase</fullName>
    </recommendedName>
</protein>
<dbReference type="GO" id="GO:0008654">
    <property type="term" value="P:phospholipid biosynthetic process"/>
    <property type="evidence" value="ECO:0007669"/>
    <property type="project" value="UniProtKB-KW"/>
</dbReference>
<dbReference type="InterPro" id="IPR000462">
    <property type="entry name" value="CDP-OH_P_trans"/>
</dbReference>
<dbReference type="PANTHER" id="PTHR14269:SF60">
    <property type="entry name" value="CARDIOLIPIN SYNTHASE (CMP-FORMING)"/>
    <property type="match status" value="1"/>
</dbReference>
<feature type="compositionally biased region" description="Gly residues" evidence="14">
    <location>
        <begin position="52"/>
        <end position="62"/>
    </location>
</feature>
<evidence type="ECO:0000313" key="15">
    <source>
        <dbReference type="EMBL" id="KAL2339172.1"/>
    </source>
</evidence>
<evidence type="ECO:0000313" key="16">
    <source>
        <dbReference type="Proteomes" id="UP001603857"/>
    </source>
</evidence>
<comment type="caution">
    <text evidence="15">The sequence shown here is derived from an EMBL/GenBank/DDBJ whole genome shotgun (WGS) entry which is preliminary data.</text>
</comment>
<keyword evidence="12" id="KW-1208">Phospholipid metabolism</keyword>
<evidence type="ECO:0000256" key="6">
    <source>
        <dbReference type="ARBA" id="ARBA00022692"/>
    </source>
</evidence>
<keyword evidence="7" id="KW-0809">Transit peptide</keyword>
<comment type="similarity">
    <text evidence="3 13">Belongs to the CDP-alcohol phosphatidyltransferase class-I family.</text>
</comment>
<feature type="region of interest" description="Disordered" evidence="14">
    <location>
        <begin position="43"/>
        <end position="62"/>
    </location>
</feature>
<dbReference type="Proteomes" id="UP001603857">
    <property type="component" value="Unassembled WGS sequence"/>
</dbReference>
<evidence type="ECO:0000256" key="7">
    <source>
        <dbReference type="ARBA" id="ARBA00022946"/>
    </source>
</evidence>
<gene>
    <name evidence="15" type="ORF">Fmac_013618</name>
</gene>
<dbReference type="PROSITE" id="PS00379">
    <property type="entry name" value="CDP_ALCOHOL_P_TRANSF"/>
    <property type="match status" value="1"/>
</dbReference>
<evidence type="ECO:0000256" key="4">
    <source>
        <dbReference type="ARBA" id="ARBA00022516"/>
    </source>
</evidence>
<keyword evidence="9" id="KW-0443">Lipid metabolism</keyword>